<evidence type="ECO:0000313" key="1">
    <source>
        <dbReference type="EMBL" id="EHJ63015.1"/>
    </source>
</evidence>
<organism evidence="1 2">
    <name type="scientific">Novosphingobium pentaromativorans US6-1</name>
    <dbReference type="NCBI Taxonomy" id="1088721"/>
    <lineage>
        <taxon>Bacteria</taxon>
        <taxon>Pseudomonadati</taxon>
        <taxon>Pseudomonadota</taxon>
        <taxon>Alphaproteobacteria</taxon>
        <taxon>Sphingomonadales</taxon>
        <taxon>Sphingomonadaceae</taxon>
        <taxon>Novosphingobium</taxon>
    </lineage>
</organism>
<keyword evidence="2" id="KW-1185">Reference proteome</keyword>
<proteinExistence type="predicted"/>
<comment type="caution">
    <text evidence="1">The sequence shown here is derived from an EMBL/GenBank/DDBJ whole genome shotgun (WGS) entry which is preliminary data.</text>
</comment>
<dbReference type="EMBL" id="AGFM01000002">
    <property type="protein sequence ID" value="EHJ63015.1"/>
    <property type="molecule type" value="Genomic_DNA"/>
</dbReference>
<dbReference type="Proteomes" id="UP000004030">
    <property type="component" value="Unassembled WGS sequence"/>
</dbReference>
<dbReference type="RefSeq" id="WP_007011007.1">
    <property type="nucleotide sequence ID" value="NZ_AGFM01000002.1"/>
</dbReference>
<accession>G6E6W9</accession>
<reference evidence="1 2" key="1">
    <citation type="journal article" date="2012" name="J. Bacteriol.">
        <title>Genome sequence of benzo(a)pyrene-degrading bacterium Novosphingobium pentaromativorans US6-1.</title>
        <authorList>
            <person name="Luo Y.R."/>
            <person name="Kang S.G."/>
            <person name="Kim S.J."/>
            <person name="Kim M.R."/>
            <person name="Li N."/>
            <person name="Lee J.H."/>
            <person name="Kwon K.K."/>
        </authorList>
    </citation>
    <scope>NUCLEOTIDE SEQUENCE [LARGE SCALE GENOMIC DNA]</scope>
    <source>
        <strain evidence="1 2">US6-1</strain>
    </source>
</reference>
<protein>
    <submittedName>
        <fullName evidence="1">Uncharacterized protein</fullName>
    </submittedName>
</protein>
<dbReference type="AlphaFoldDB" id="G6E6W9"/>
<sequence length="193" mass="22109">MFHAFDPSPMVGRDLDNDVEAYIVESALELPERAYRLVIHVAEPNIERDSKETIAAAVRSYFAYRSEVQARRLRLLLREGRQALAMGLGFLALCWGLGFLATESVPPPFGEFLSEGLLIIGWVANWRPAEIFLYDWRPMKRQREILDKLAIMDIHFRTDQRSGNFPRDAIDESSADLLSNQHQKAVRHGNKIN</sequence>
<dbReference type="eggNOG" id="ENOG5031A0K">
    <property type="taxonomic scope" value="Bacteria"/>
</dbReference>
<name>G6E6W9_9SPHN</name>
<evidence type="ECO:0000313" key="2">
    <source>
        <dbReference type="Proteomes" id="UP000004030"/>
    </source>
</evidence>
<dbReference type="PATRIC" id="fig|1088721.3.peg.87"/>
<gene>
    <name evidence="1" type="ORF">NSU_0090</name>
</gene>